<dbReference type="EMBL" id="WNYA01000006">
    <property type="protein sequence ID" value="KAG8566875.1"/>
    <property type="molecule type" value="Genomic_DNA"/>
</dbReference>
<organism evidence="1 2">
    <name type="scientific">Engystomops pustulosus</name>
    <name type="common">Tungara frog</name>
    <name type="synonym">Physalaemus pustulosus</name>
    <dbReference type="NCBI Taxonomy" id="76066"/>
    <lineage>
        <taxon>Eukaryota</taxon>
        <taxon>Metazoa</taxon>
        <taxon>Chordata</taxon>
        <taxon>Craniata</taxon>
        <taxon>Vertebrata</taxon>
        <taxon>Euteleostomi</taxon>
        <taxon>Amphibia</taxon>
        <taxon>Batrachia</taxon>
        <taxon>Anura</taxon>
        <taxon>Neobatrachia</taxon>
        <taxon>Hyloidea</taxon>
        <taxon>Leptodactylidae</taxon>
        <taxon>Leiuperinae</taxon>
        <taxon>Engystomops</taxon>
    </lineage>
</organism>
<sequence length="152" mass="16600">MVSIPGFPKPFLWKRKSISIPRRFPVFLSTAFPDASVFLCVSSVPRRLHVSVCLQCFQKSPCSCLQRYQCTSLCSCNPVSSLQSVSVLPAVPYRVPVQGCLQSVPALPVFLCVPAVIPGSDCFLHILYLGCHHGPHTISRGGPKTPPYGLFP</sequence>
<name>A0AAV7B1H0_ENGPU</name>
<keyword evidence="2" id="KW-1185">Reference proteome</keyword>
<reference evidence="1" key="1">
    <citation type="thesis" date="2020" institute="ProQuest LLC" country="789 East Eisenhower Parkway, Ann Arbor, MI, USA">
        <title>Comparative Genomics and Chromosome Evolution.</title>
        <authorList>
            <person name="Mudd A.B."/>
        </authorList>
    </citation>
    <scope>NUCLEOTIDE SEQUENCE</scope>
    <source>
        <strain evidence="1">237g6f4</strain>
        <tissue evidence="1">Blood</tissue>
    </source>
</reference>
<evidence type="ECO:0000313" key="1">
    <source>
        <dbReference type="EMBL" id="KAG8566875.1"/>
    </source>
</evidence>
<proteinExistence type="predicted"/>
<comment type="caution">
    <text evidence="1">The sequence shown here is derived from an EMBL/GenBank/DDBJ whole genome shotgun (WGS) entry which is preliminary data.</text>
</comment>
<dbReference type="Proteomes" id="UP000824782">
    <property type="component" value="Unassembled WGS sequence"/>
</dbReference>
<accession>A0AAV7B1H0</accession>
<gene>
    <name evidence="1" type="ORF">GDO81_013401</name>
</gene>
<evidence type="ECO:0000313" key="2">
    <source>
        <dbReference type="Proteomes" id="UP000824782"/>
    </source>
</evidence>
<protein>
    <submittedName>
        <fullName evidence="1">Uncharacterized protein</fullName>
    </submittedName>
</protein>
<dbReference type="AlphaFoldDB" id="A0AAV7B1H0"/>